<evidence type="ECO:0000256" key="1">
    <source>
        <dbReference type="ARBA" id="ARBA00004123"/>
    </source>
</evidence>
<dbReference type="InterPro" id="IPR008501">
    <property type="entry name" value="THOC7/Mft1"/>
</dbReference>
<feature type="region of interest" description="Disordered" evidence="4">
    <location>
        <begin position="202"/>
        <end position="316"/>
    </location>
</feature>
<dbReference type="AlphaFoldDB" id="A0A8H3AAP7"/>
<evidence type="ECO:0000313" key="5">
    <source>
        <dbReference type="EMBL" id="CAE6411339.1"/>
    </source>
</evidence>
<evidence type="ECO:0000256" key="3">
    <source>
        <dbReference type="SAM" id="Coils"/>
    </source>
</evidence>
<evidence type="ECO:0000256" key="4">
    <source>
        <dbReference type="SAM" id="MobiDB-lite"/>
    </source>
</evidence>
<gene>
    <name evidence="5" type="ORF">RDB_LOCUS69671</name>
</gene>
<evidence type="ECO:0000256" key="2">
    <source>
        <dbReference type="ARBA" id="ARBA00023242"/>
    </source>
</evidence>
<keyword evidence="3" id="KW-0175">Coiled coil</keyword>
<reference evidence="5" key="1">
    <citation type="submission" date="2021-01" db="EMBL/GenBank/DDBJ databases">
        <authorList>
            <person name="Kaushik A."/>
        </authorList>
    </citation>
    <scope>NUCLEOTIDE SEQUENCE</scope>
    <source>
        <strain evidence="5">AG1-1C</strain>
    </source>
</reference>
<feature type="coiled-coil region" evidence="3">
    <location>
        <begin position="95"/>
        <end position="129"/>
    </location>
</feature>
<dbReference type="GO" id="GO:0006397">
    <property type="term" value="P:mRNA processing"/>
    <property type="evidence" value="ECO:0007669"/>
    <property type="project" value="InterPro"/>
</dbReference>
<sequence>MSDAVPPLPLLTQEQEDATLHARVHNVNNDKAINKLMKRLQAYLARNFAYISYQNNPDPSLATLVTLEEVENARDEFLVELASFRLSMRKNTLVIDAEGRQAQQYKDEIENIAREHEATKLDIENLRLTLEQEQTFRRRKQEYDLVAEKINDYPSRTELTADIAALDDELSTIRAAREDHNENLAARRAVLDTLAQQIHSLRQMGKPQDGADATSSSAELAHGSHQLNPAARPFLPGHSIGGTPTPGPGTPLASALAAAKPESDDDIEMGEVAEEAEAGEVEDRDNWTKPKSKSRRPDDEMEEGEASDGTGEPIDS</sequence>
<comment type="caution">
    <text evidence="5">The sequence shown here is derived from an EMBL/GenBank/DDBJ whole genome shotgun (WGS) entry which is preliminary data.</text>
</comment>
<accession>A0A8H3AAP7</accession>
<dbReference type="OrthoDB" id="5586203at2759"/>
<dbReference type="EMBL" id="CAJMWS010000313">
    <property type="protein sequence ID" value="CAE6411339.1"/>
    <property type="molecule type" value="Genomic_DNA"/>
</dbReference>
<keyword evidence="2" id="KW-0539">Nucleus</keyword>
<name>A0A8H3AAP7_9AGAM</name>
<feature type="compositionally biased region" description="Acidic residues" evidence="4">
    <location>
        <begin position="263"/>
        <end position="283"/>
    </location>
</feature>
<proteinExistence type="predicted"/>
<evidence type="ECO:0000313" key="6">
    <source>
        <dbReference type="Proteomes" id="UP000663846"/>
    </source>
</evidence>
<organism evidence="5 6">
    <name type="scientific">Rhizoctonia solani</name>
    <dbReference type="NCBI Taxonomy" id="456999"/>
    <lineage>
        <taxon>Eukaryota</taxon>
        <taxon>Fungi</taxon>
        <taxon>Dikarya</taxon>
        <taxon>Basidiomycota</taxon>
        <taxon>Agaricomycotina</taxon>
        <taxon>Agaricomycetes</taxon>
        <taxon>Cantharellales</taxon>
        <taxon>Ceratobasidiaceae</taxon>
        <taxon>Rhizoctonia</taxon>
    </lineage>
</organism>
<dbReference type="Pfam" id="PF05615">
    <property type="entry name" value="THOC7"/>
    <property type="match status" value="1"/>
</dbReference>
<protein>
    <submittedName>
        <fullName evidence="5">Uncharacterized protein</fullName>
    </submittedName>
</protein>
<comment type="subcellular location">
    <subcellularLocation>
        <location evidence="1">Nucleus</location>
    </subcellularLocation>
</comment>
<dbReference type="GO" id="GO:0000445">
    <property type="term" value="C:THO complex part of transcription export complex"/>
    <property type="evidence" value="ECO:0007669"/>
    <property type="project" value="InterPro"/>
</dbReference>
<dbReference type="Proteomes" id="UP000663846">
    <property type="component" value="Unassembled WGS sequence"/>
</dbReference>